<dbReference type="AlphaFoldDB" id="A0A160FQ87"/>
<reference evidence="3 4" key="1">
    <citation type="journal article" date="2016" name="Gene">
        <title>PacBio SMRT assembly of a complex multi-replicon genome reveals chlorocatechol degradative operon in a region of genome plasticity.</title>
        <authorList>
            <person name="Ricker N."/>
            <person name="Shen S.Y."/>
            <person name="Goordial J."/>
            <person name="Jin S."/>
            <person name="Fulthorpe R.R."/>
        </authorList>
    </citation>
    <scope>NUCLEOTIDE SEQUENCE [LARGE SCALE GENOMIC DNA]</scope>
    <source>
        <strain evidence="3 4">OLGA172</strain>
    </source>
</reference>
<protein>
    <recommendedName>
        <fullName evidence="2">DUF6471 domain-containing protein</fullName>
    </recommendedName>
</protein>
<feature type="region of interest" description="Disordered" evidence="1">
    <location>
        <begin position="74"/>
        <end position="134"/>
    </location>
</feature>
<dbReference type="InterPro" id="IPR045526">
    <property type="entry name" value="DUF6471"/>
</dbReference>
<gene>
    <name evidence="3" type="ORF">AYM40_20845</name>
</gene>
<dbReference type="KEGG" id="buz:AYM40_20845"/>
<organism evidence="3 4">
    <name type="scientific">Paraburkholderia phytofirmans OLGA172</name>
    <dbReference type="NCBI Taxonomy" id="1417228"/>
    <lineage>
        <taxon>Bacteria</taxon>
        <taxon>Pseudomonadati</taxon>
        <taxon>Pseudomonadota</taxon>
        <taxon>Betaproteobacteria</taxon>
        <taxon>Burkholderiales</taxon>
        <taxon>Burkholderiaceae</taxon>
        <taxon>Paraburkholderia</taxon>
    </lineage>
</organism>
<feature type="compositionally biased region" description="Basic and acidic residues" evidence="1">
    <location>
        <begin position="108"/>
        <end position="117"/>
    </location>
</feature>
<evidence type="ECO:0000259" key="2">
    <source>
        <dbReference type="Pfam" id="PF20075"/>
    </source>
</evidence>
<evidence type="ECO:0000313" key="4">
    <source>
        <dbReference type="Proteomes" id="UP000076852"/>
    </source>
</evidence>
<dbReference type="Pfam" id="PF20075">
    <property type="entry name" value="DUF6471"/>
    <property type="match status" value="1"/>
</dbReference>
<evidence type="ECO:0000313" key="3">
    <source>
        <dbReference type="EMBL" id="ANB74901.1"/>
    </source>
</evidence>
<dbReference type="Proteomes" id="UP000076852">
    <property type="component" value="Chromosome 2"/>
</dbReference>
<evidence type="ECO:0000256" key="1">
    <source>
        <dbReference type="SAM" id="MobiDB-lite"/>
    </source>
</evidence>
<keyword evidence="4" id="KW-1185">Reference proteome</keyword>
<feature type="domain" description="DUF6471" evidence="2">
    <location>
        <begin position="5"/>
        <end position="67"/>
    </location>
</feature>
<dbReference type="OrthoDB" id="9103085at2"/>
<name>A0A160FQ87_9BURK</name>
<dbReference type="RefSeq" id="WP_063498204.1">
    <property type="nucleotide sequence ID" value="NZ_CP014579.1"/>
</dbReference>
<feature type="compositionally biased region" description="Basic and acidic residues" evidence="1">
    <location>
        <begin position="92"/>
        <end position="101"/>
    </location>
</feature>
<sequence length="134" mass="14886">MNLYETARELLRTEMAAQRIGVPELAARLQEMGAPEAVKSLSVKISRGRFQFSFVIQCLAAMGVETVTLQLPKRVDIMRSNGSTSTRRRPTAMKEARERERIGKKKSSAHESRRTSSDDGPTVESEQESTTVGS</sequence>
<dbReference type="EMBL" id="CP014579">
    <property type="protein sequence ID" value="ANB74901.1"/>
    <property type="molecule type" value="Genomic_DNA"/>
</dbReference>
<accession>A0A160FQ87</accession>
<proteinExistence type="predicted"/>